<dbReference type="InParanoid" id="A0A0P8XNW3"/>
<organism evidence="3 4">
    <name type="scientific">Drosophila ananassae</name>
    <name type="common">Fruit fly</name>
    <dbReference type="NCBI Taxonomy" id="7217"/>
    <lineage>
        <taxon>Eukaryota</taxon>
        <taxon>Metazoa</taxon>
        <taxon>Ecdysozoa</taxon>
        <taxon>Arthropoda</taxon>
        <taxon>Hexapoda</taxon>
        <taxon>Insecta</taxon>
        <taxon>Pterygota</taxon>
        <taxon>Neoptera</taxon>
        <taxon>Endopterygota</taxon>
        <taxon>Diptera</taxon>
        <taxon>Brachycera</taxon>
        <taxon>Muscomorpha</taxon>
        <taxon>Ephydroidea</taxon>
        <taxon>Drosophilidae</taxon>
        <taxon>Drosophila</taxon>
        <taxon>Sophophora</taxon>
    </lineage>
</organism>
<accession>A0A0P8XNW3</accession>
<sequence>MFSTVNRISQPHFTQLTATLGYFRTPVASASRQPQNAPNKQRPPNKKDKSYTCRAYFLLRNPNVLMIHKRQMRSDKFTEKGRGDELNYFLKLAREQLAKIRANRISEISEDIEQLNEEIKKLEKNTSYKSKRLKEKLVQDIQNLKGLLEQFKKSLENDKKGM</sequence>
<dbReference type="GeneID" id="26514755"/>
<feature type="compositionally biased region" description="Polar residues" evidence="2">
    <location>
        <begin position="28"/>
        <end position="39"/>
    </location>
</feature>
<dbReference type="EMBL" id="CH902619">
    <property type="protein sequence ID" value="KPU76335.1"/>
    <property type="molecule type" value="Genomic_DNA"/>
</dbReference>
<dbReference type="Proteomes" id="UP000007801">
    <property type="component" value="Unassembled WGS sequence"/>
</dbReference>
<evidence type="ECO:0000256" key="1">
    <source>
        <dbReference type="SAM" id="Coils"/>
    </source>
</evidence>
<protein>
    <submittedName>
        <fullName evidence="3">Uncharacterized protein</fullName>
    </submittedName>
</protein>
<proteinExistence type="predicted"/>
<reference evidence="3 4" key="1">
    <citation type="journal article" date="2007" name="Nature">
        <title>Evolution of genes and genomes on the Drosophila phylogeny.</title>
        <authorList>
            <consortium name="Drosophila 12 Genomes Consortium"/>
            <person name="Clark A.G."/>
            <person name="Eisen M.B."/>
            <person name="Smith D.R."/>
            <person name="Bergman C.M."/>
            <person name="Oliver B."/>
            <person name="Markow T.A."/>
            <person name="Kaufman T.C."/>
            <person name="Kellis M."/>
            <person name="Gelbart W."/>
            <person name="Iyer V.N."/>
            <person name="Pollard D.A."/>
            <person name="Sackton T.B."/>
            <person name="Larracuente A.M."/>
            <person name="Singh N.D."/>
            <person name="Abad J.P."/>
            <person name="Abt D.N."/>
            <person name="Adryan B."/>
            <person name="Aguade M."/>
            <person name="Akashi H."/>
            <person name="Anderson W.W."/>
            <person name="Aquadro C.F."/>
            <person name="Ardell D.H."/>
            <person name="Arguello R."/>
            <person name="Artieri C.G."/>
            <person name="Barbash D.A."/>
            <person name="Barker D."/>
            <person name="Barsanti P."/>
            <person name="Batterham P."/>
            <person name="Batzoglou S."/>
            <person name="Begun D."/>
            <person name="Bhutkar A."/>
            <person name="Blanco E."/>
            <person name="Bosak S.A."/>
            <person name="Bradley R.K."/>
            <person name="Brand A.D."/>
            <person name="Brent M.R."/>
            <person name="Brooks A.N."/>
            <person name="Brown R.H."/>
            <person name="Butlin R.K."/>
            <person name="Caggese C."/>
            <person name="Calvi B.R."/>
            <person name="Bernardo de Carvalho A."/>
            <person name="Caspi A."/>
            <person name="Castrezana S."/>
            <person name="Celniker S.E."/>
            <person name="Chang J.L."/>
            <person name="Chapple C."/>
            <person name="Chatterji S."/>
            <person name="Chinwalla A."/>
            <person name="Civetta A."/>
            <person name="Clifton S.W."/>
            <person name="Comeron J.M."/>
            <person name="Costello J.C."/>
            <person name="Coyne J.A."/>
            <person name="Daub J."/>
            <person name="David R.G."/>
            <person name="Delcher A.L."/>
            <person name="Delehaunty K."/>
            <person name="Do C.B."/>
            <person name="Ebling H."/>
            <person name="Edwards K."/>
            <person name="Eickbush T."/>
            <person name="Evans J.D."/>
            <person name="Filipski A."/>
            <person name="Findeiss S."/>
            <person name="Freyhult E."/>
            <person name="Fulton L."/>
            <person name="Fulton R."/>
            <person name="Garcia A.C."/>
            <person name="Gardiner A."/>
            <person name="Garfield D.A."/>
            <person name="Garvin B.E."/>
            <person name="Gibson G."/>
            <person name="Gilbert D."/>
            <person name="Gnerre S."/>
            <person name="Godfrey J."/>
            <person name="Good R."/>
            <person name="Gotea V."/>
            <person name="Gravely B."/>
            <person name="Greenberg A.J."/>
            <person name="Griffiths-Jones S."/>
            <person name="Gross S."/>
            <person name="Guigo R."/>
            <person name="Gustafson E.A."/>
            <person name="Haerty W."/>
            <person name="Hahn M.W."/>
            <person name="Halligan D.L."/>
            <person name="Halpern A.L."/>
            <person name="Halter G.M."/>
            <person name="Han M.V."/>
            <person name="Heger A."/>
            <person name="Hillier L."/>
            <person name="Hinrichs A.S."/>
            <person name="Holmes I."/>
            <person name="Hoskins R.A."/>
            <person name="Hubisz M.J."/>
            <person name="Hultmark D."/>
            <person name="Huntley M.A."/>
            <person name="Jaffe D.B."/>
            <person name="Jagadeeshan S."/>
            <person name="Jeck W.R."/>
            <person name="Johnson J."/>
            <person name="Jones C.D."/>
            <person name="Jordan W.C."/>
            <person name="Karpen G.H."/>
            <person name="Kataoka E."/>
            <person name="Keightley P.D."/>
            <person name="Kheradpour P."/>
            <person name="Kirkness E.F."/>
            <person name="Koerich L.B."/>
            <person name="Kristiansen K."/>
            <person name="Kudrna D."/>
            <person name="Kulathinal R.J."/>
            <person name="Kumar S."/>
            <person name="Kwok R."/>
            <person name="Lander E."/>
            <person name="Langley C.H."/>
            <person name="Lapoint R."/>
            <person name="Lazzaro B.P."/>
            <person name="Lee S.J."/>
            <person name="Levesque L."/>
            <person name="Li R."/>
            <person name="Lin C.F."/>
            <person name="Lin M.F."/>
            <person name="Lindblad-Toh K."/>
            <person name="Llopart A."/>
            <person name="Long M."/>
            <person name="Low L."/>
            <person name="Lozovsky E."/>
            <person name="Lu J."/>
            <person name="Luo M."/>
            <person name="Machado C.A."/>
            <person name="Makalowski W."/>
            <person name="Marzo M."/>
            <person name="Matsuda M."/>
            <person name="Matzkin L."/>
            <person name="McAllister B."/>
            <person name="McBride C.S."/>
            <person name="McKernan B."/>
            <person name="McKernan K."/>
            <person name="Mendez-Lago M."/>
            <person name="Minx P."/>
            <person name="Mollenhauer M.U."/>
            <person name="Montooth K."/>
            <person name="Mount S.M."/>
            <person name="Mu X."/>
            <person name="Myers E."/>
            <person name="Negre B."/>
            <person name="Newfeld S."/>
            <person name="Nielsen R."/>
            <person name="Noor M.A."/>
            <person name="O'Grady P."/>
            <person name="Pachter L."/>
            <person name="Papaceit M."/>
            <person name="Parisi M.J."/>
            <person name="Parisi M."/>
            <person name="Parts L."/>
            <person name="Pedersen J.S."/>
            <person name="Pesole G."/>
            <person name="Phillippy A.M."/>
            <person name="Ponting C.P."/>
            <person name="Pop M."/>
            <person name="Porcelli D."/>
            <person name="Powell J.R."/>
            <person name="Prohaska S."/>
            <person name="Pruitt K."/>
            <person name="Puig M."/>
            <person name="Quesneville H."/>
            <person name="Ram K.R."/>
            <person name="Rand D."/>
            <person name="Rasmussen M.D."/>
            <person name="Reed L.K."/>
            <person name="Reenan R."/>
            <person name="Reily A."/>
            <person name="Remington K.A."/>
            <person name="Rieger T.T."/>
            <person name="Ritchie M.G."/>
            <person name="Robin C."/>
            <person name="Rogers Y.H."/>
            <person name="Rohde C."/>
            <person name="Rozas J."/>
            <person name="Rubenfield M.J."/>
            <person name="Ruiz A."/>
            <person name="Russo S."/>
            <person name="Salzberg S.L."/>
            <person name="Sanchez-Gracia A."/>
            <person name="Saranga D.J."/>
            <person name="Sato H."/>
            <person name="Schaeffer S.W."/>
            <person name="Schatz M.C."/>
            <person name="Schlenke T."/>
            <person name="Schwartz R."/>
            <person name="Segarra C."/>
            <person name="Singh R.S."/>
            <person name="Sirot L."/>
            <person name="Sirota M."/>
            <person name="Sisneros N.B."/>
            <person name="Smith C.D."/>
            <person name="Smith T.F."/>
            <person name="Spieth J."/>
            <person name="Stage D.E."/>
            <person name="Stark A."/>
            <person name="Stephan W."/>
            <person name="Strausberg R.L."/>
            <person name="Strempel S."/>
            <person name="Sturgill D."/>
            <person name="Sutton G."/>
            <person name="Sutton G.G."/>
            <person name="Tao W."/>
            <person name="Teichmann S."/>
            <person name="Tobari Y.N."/>
            <person name="Tomimura Y."/>
            <person name="Tsolas J.M."/>
            <person name="Valente V.L."/>
            <person name="Venter E."/>
            <person name="Venter J.C."/>
            <person name="Vicario S."/>
            <person name="Vieira F.G."/>
            <person name="Vilella A.J."/>
            <person name="Villasante A."/>
            <person name="Walenz B."/>
            <person name="Wang J."/>
            <person name="Wasserman M."/>
            <person name="Watts T."/>
            <person name="Wilson D."/>
            <person name="Wilson R.K."/>
            <person name="Wing R.A."/>
            <person name="Wolfner M.F."/>
            <person name="Wong A."/>
            <person name="Wong G.K."/>
            <person name="Wu C.I."/>
            <person name="Wu G."/>
            <person name="Yamamoto D."/>
            <person name="Yang H.P."/>
            <person name="Yang S.P."/>
            <person name="Yorke J.A."/>
            <person name="Yoshida K."/>
            <person name="Zdobnov E."/>
            <person name="Zhang P."/>
            <person name="Zhang Y."/>
            <person name="Zimin A.V."/>
            <person name="Baldwin J."/>
            <person name="Abdouelleil A."/>
            <person name="Abdulkadir J."/>
            <person name="Abebe A."/>
            <person name="Abera B."/>
            <person name="Abreu J."/>
            <person name="Acer S.C."/>
            <person name="Aftuck L."/>
            <person name="Alexander A."/>
            <person name="An P."/>
            <person name="Anderson E."/>
            <person name="Anderson S."/>
            <person name="Arachi H."/>
            <person name="Azer M."/>
            <person name="Bachantsang P."/>
            <person name="Barry A."/>
            <person name="Bayul T."/>
            <person name="Berlin A."/>
            <person name="Bessette D."/>
            <person name="Bloom T."/>
            <person name="Blye J."/>
            <person name="Boguslavskiy L."/>
            <person name="Bonnet C."/>
            <person name="Boukhgalter B."/>
            <person name="Bourzgui I."/>
            <person name="Brown A."/>
            <person name="Cahill P."/>
            <person name="Channer S."/>
            <person name="Cheshatsang Y."/>
            <person name="Chuda L."/>
            <person name="Citroen M."/>
            <person name="Collymore A."/>
            <person name="Cooke P."/>
            <person name="Costello M."/>
            <person name="D'Aco K."/>
            <person name="Daza R."/>
            <person name="De Haan G."/>
            <person name="DeGray S."/>
            <person name="DeMaso C."/>
            <person name="Dhargay N."/>
            <person name="Dooley K."/>
            <person name="Dooley E."/>
            <person name="Doricent M."/>
            <person name="Dorje P."/>
            <person name="Dorjee K."/>
            <person name="Dupes A."/>
            <person name="Elong R."/>
            <person name="Falk J."/>
            <person name="Farina A."/>
            <person name="Faro S."/>
            <person name="Ferguson D."/>
            <person name="Fisher S."/>
            <person name="Foley C.D."/>
            <person name="Franke A."/>
            <person name="Friedrich D."/>
            <person name="Gadbois L."/>
            <person name="Gearin G."/>
            <person name="Gearin C.R."/>
            <person name="Giannoukos G."/>
            <person name="Goode T."/>
            <person name="Graham J."/>
            <person name="Grandbois E."/>
            <person name="Grewal S."/>
            <person name="Gyaltsen K."/>
            <person name="Hafez N."/>
            <person name="Hagos B."/>
            <person name="Hall J."/>
            <person name="Henson C."/>
            <person name="Hollinger A."/>
            <person name="Honan T."/>
            <person name="Huard M.D."/>
            <person name="Hughes L."/>
            <person name="Hurhula B."/>
            <person name="Husby M.E."/>
            <person name="Kamat A."/>
            <person name="Kanga B."/>
            <person name="Kashin S."/>
            <person name="Khazanovich D."/>
            <person name="Kisner P."/>
            <person name="Lance K."/>
            <person name="Lara M."/>
            <person name="Lee W."/>
            <person name="Lennon N."/>
            <person name="Letendre F."/>
            <person name="LeVine R."/>
            <person name="Lipovsky A."/>
            <person name="Liu X."/>
            <person name="Liu J."/>
            <person name="Liu S."/>
            <person name="Lokyitsang T."/>
            <person name="Lokyitsang Y."/>
            <person name="Lubonja R."/>
            <person name="Lui A."/>
            <person name="MacDonald P."/>
            <person name="Magnisalis V."/>
            <person name="Maru K."/>
            <person name="Matthews C."/>
            <person name="McCusker W."/>
            <person name="McDonough S."/>
            <person name="Mehta T."/>
            <person name="Meldrim J."/>
            <person name="Meneus L."/>
            <person name="Mihai O."/>
            <person name="Mihalev A."/>
            <person name="Mihova T."/>
            <person name="Mittelman R."/>
            <person name="Mlenga V."/>
            <person name="Montmayeur A."/>
            <person name="Mulrain L."/>
            <person name="Navidi A."/>
            <person name="Naylor J."/>
            <person name="Negash T."/>
            <person name="Nguyen T."/>
            <person name="Nguyen N."/>
            <person name="Nicol R."/>
            <person name="Norbu C."/>
            <person name="Norbu N."/>
            <person name="Novod N."/>
            <person name="O'Neill B."/>
            <person name="Osman S."/>
            <person name="Markiewicz E."/>
            <person name="Oyono O.L."/>
            <person name="Patti C."/>
            <person name="Phunkhang P."/>
            <person name="Pierre F."/>
            <person name="Priest M."/>
            <person name="Raghuraman S."/>
            <person name="Rege F."/>
            <person name="Reyes R."/>
            <person name="Rise C."/>
            <person name="Rogov P."/>
            <person name="Ross K."/>
            <person name="Ryan E."/>
            <person name="Settipalli S."/>
            <person name="Shea T."/>
            <person name="Sherpa N."/>
            <person name="Shi L."/>
            <person name="Shih D."/>
            <person name="Sparrow T."/>
            <person name="Spaulding J."/>
            <person name="Stalker J."/>
            <person name="Stange-Thomann N."/>
            <person name="Stavropoulos S."/>
            <person name="Stone C."/>
            <person name="Strader C."/>
            <person name="Tesfaye S."/>
            <person name="Thomson T."/>
            <person name="Thoulutsang Y."/>
            <person name="Thoulutsang D."/>
            <person name="Topham K."/>
            <person name="Topping I."/>
            <person name="Tsamla T."/>
            <person name="Vassiliev H."/>
            <person name="Vo A."/>
            <person name="Wangchuk T."/>
            <person name="Wangdi T."/>
            <person name="Weiand M."/>
            <person name="Wilkinson J."/>
            <person name="Wilson A."/>
            <person name="Yadav S."/>
            <person name="Young G."/>
            <person name="Yu Q."/>
            <person name="Zembek L."/>
            <person name="Zhong D."/>
            <person name="Zimmer A."/>
            <person name="Zwirko Z."/>
            <person name="Jaffe D.B."/>
            <person name="Alvarez P."/>
            <person name="Brockman W."/>
            <person name="Butler J."/>
            <person name="Chin C."/>
            <person name="Gnerre S."/>
            <person name="Grabherr M."/>
            <person name="Kleber M."/>
            <person name="Mauceli E."/>
            <person name="MacCallum I."/>
        </authorList>
    </citation>
    <scope>NUCLEOTIDE SEQUENCE [LARGE SCALE GENOMIC DNA]</scope>
    <source>
        <strain evidence="4">Tucson 14024-0371.13</strain>
    </source>
</reference>
<evidence type="ECO:0000313" key="3">
    <source>
        <dbReference type="EMBL" id="KPU76335.1"/>
    </source>
</evidence>
<evidence type="ECO:0000313" key="4">
    <source>
        <dbReference type="Proteomes" id="UP000007801"/>
    </source>
</evidence>
<keyword evidence="1" id="KW-0175">Coiled coil</keyword>
<gene>
    <name evidence="3" type="primary">Dana\GF27346</name>
    <name evidence="3" type="ORF">GF27346</name>
</gene>
<feature type="region of interest" description="Disordered" evidence="2">
    <location>
        <begin position="28"/>
        <end position="48"/>
    </location>
</feature>
<feature type="coiled-coil region" evidence="1">
    <location>
        <begin position="98"/>
        <end position="154"/>
    </location>
</feature>
<keyword evidence="4" id="KW-1185">Reference proteome</keyword>
<dbReference type="AlphaFoldDB" id="A0A0P8XNW3"/>
<dbReference type="OrthoDB" id="7857997at2759"/>
<dbReference type="KEGG" id="dan:26514755"/>
<evidence type="ECO:0000256" key="2">
    <source>
        <dbReference type="SAM" id="MobiDB-lite"/>
    </source>
</evidence>
<name>A0A0P8XNW3_DROAN</name>